<feature type="transmembrane region" description="Helical" evidence="3">
    <location>
        <begin position="36"/>
        <end position="54"/>
    </location>
</feature>
<dbReference type="InterPro" id="IPR004474">
    <property type="entry name" value="LytR_CpsA_psr"/>
</dbReference>
<evidence type="ECO:0000313" key="5">
    <source>
        <dbReference type="EMBL" id="NED98971.1"/>
    </source>
</evidence>
<evidence type="ECO:0000256" key="2">
    <source>
        <dbReference type="SAM" id="MobiDB-lite"/>
    </source>
</evidence>
<feature type="transmembrane region" description="Helical" evidence="3">
    <location>
        <begin position="61"/>
        <end position="79"/>
    </location>
</feature>
<evidence type="ECO:0000259" key="4">
    <source>
        <dbReference type="Pfam" id="PF03816"/>
    </source>
</evidence>
<dbReference type="EMBL" id="JAAGOA010000001">
    <property type="protein sequence ID" value="NED98971.1"/>
    <property type="molecule type" value="Genomic_DNA"/>
</dbReference>
<organism evidence="5 6">
    <name type="scientific">Phytoactinopolyspora halotolerans</name>
    <dbReference type="NCBI Taxonomy" id="1981512"/>
    <lineage>
        <taxon>Bacteria</taxon>
        <taxon>Bacillati</taxon>
        <taxon>Actinomycetota</taxon>
        <taxon>Actinomycetes</taxon>
        <taxon>Jiangellales</taxon>
        <taxon>Jiangellaceae</taxon>
        <taxon>Phytoactinopolyspora</taxon>
    </lineage>
</organism>
<evidence type="ECO:0000313" key="6">
    <source>
        <dbReference type="Proteomes" id="UP000475214"/>
    </source>
</evidence>
<name>A0A6L9S337_9ACTN</name>
<comment type="caution">
    <text evidence="5">The sequence shown here is derived from an EMBL/GenBank/DDBJ whole genome shotgun (WGS) entry which is preliminary data.</text>
</comment>
<gene>
    <name evidence="5" type="ORF">G1H10_02180</name>
</gene>
<keyword evidence="3" id="KW-1133">Transmembrane helix</keyword>
<dbReference type="PANTHER" id="PTHR33392:SF6">
    <property type="entry name" value="POLYISOPRENYL-TEICHOIC ACID--PEPTIDOGLYCAN TEICHOIC ACID TRANSFERASE TAGU"/>
    <property type="match status" value="1"/>
</dbReference>
<feature type="region of interest" description="Disordered" evidence="2">
    <location>
        <begin position="485"/>
        <end position="535"/>
    </location>
</feature>
<keyword evidence="3" id="KW-0472">Membrane</keyword>
<dbReference type="AlphaFoldDB" id="A0A6L9S337"/>
<feature type="region of interest" description="Disordered" evidence="2">
    <location>
        <begin position="170"/>
        <end position="206"/>
    </location>
</feature>
<protein>
    <submittedName>
        <fullName evidence="5">LCP family protein</fullName>
    </submittedName>
</protein>
<proteinExistence type="inferred from homology"/>
<feature type="domain" description="Cell envelope-related transcriptional attenuator" evidence="4">
    <location>
        <begin position="228"/>
        <end position="414"/>
    </location>
</feature>
<dbReference type="RefSeq" id="WP_163731909.1">
    <property type="nucleotide sequence ID" value="NZ_JAAGOA010000001.1"/>
</dbReference>
<reference evidence="5 6" key="1">
    <citation type="submission" date="2020-02" db="EMBL/GenBank/DDBJ databases">
        <authorList>
            <person name="Li X.-J."/>
            <person name="Han X.-M."/>
        </authorList>
    </citation>
    <scope>NUCLEOTIDE SEQUENCE [LARGE SCALE GENOMIC DNA]</scope>
    <source>
        <strain evidence="5 6">CCTCC AB 2017055</strain>
    </source>
</reference>
<dbReference type="InterPro" id="IPR050922">
    <property type="entry name" value="LytR/CpsA/Psr_CW_biosynth"/>
</dbReference>
<dbReference type="Pfam" id="PF03816">
    <property type="entry name" value="LytR_cpsA_psr"/>
    <property type="match status" value="1"/>
</dbReference>
<comment type="similarity">
    <text evidence="1">Belongs to the LytR/CpsA/Psr (LCP) family.</text>
</comment>
<dbReference type="PANTHER" id="PTHR33392">
    <property type="entry name" value="POLYISOPRENYL-TEICHOIC ACID--PEPTIDOGLYCAN TEICHOIC ACID TRANSFERASE TAGU"/>
    <property type="match status" value="1"/>
</dbReference>
<dbReference type="Proteomes" id="UP000475214">
    <property type="component" value="Unassembled WGS sequence"/>
</dbReference>
<feature type="compositionally biased region" description="Basic and acidic residues" evidence="2">
    <location>
        <begin position="1"/>
        <end position="22"/>
    </location>
</feature>
<evidence type="ECO:0000256" key="1">
    <source>
        <dbReference type="ARBA" id="ARBA00006068"/>
    </source>
</evidence>
<keyword evidence="6" id="KW-1185">Reference proteome</keyword>
<accession>A0A6L9S337</accession>
<feature type="transmembrane region" description="Helical" evidence="3">
    <location>
        <begin position="99"/>
        <end position="121"/>
    </location>
</feature>
<keyword evidence="3" id="KW-0812">Transmembrane</keyword>
<dbReference type="NCBIfam" id="TIGR00350">
    <property type="entry name" value="lytR_cpsA_psr"/>
    <property type="match status" value="1"/>
</dbReference>
<sequence>MSPSDRPPHTSSEHPRSTEGERPSAGSGRAIGYRRFLGLSAVGALFPGAGLIAAGRRRLGWVLLGAFLIGAGAAAVYLYRAGNTGLVKLGTDTDRVNAIGYGLIVVAAGWLVIAAASLRALEPKGLSGPRRLLAALMVTIVTSTVLIPLGIGSHYAFTQRDFIESVFPDEEQNQAQEQEHDGEVQHPGGSDAAPAGEEQTDDDPWADRGRVNVLLLGSDAGADRDGVRTDTIMVASIDTQSGDTALFSLPRNLQYAPFPEGELRDAYPNGFHGAPASEYWLSSVYRHVPDQFPDYFSDYDDPGAAAVKLVVGETLGLEIDYYAMVNLDGFQAIVDALGGVVIDVPYDIPMGTQATNWGTCTQPRDWIRAGEQQRLDGDQALWFARARCGPAPINDDYERMRRQRCMIGAITAQVNPSTLLMRYLNLERAVRDNFTTDIPRQRLDDFAELGERIQEAEIRSLPFTDELVDYTNPDYELIRDFVQESLEPSGEPSSDSTHEAVTHGEDDDGHGDGAPGSTGDEPDESDGAQSIDVVC</sequence>
<dbReference type="Gene3D" id="3.40.630.190">
    <property type="entry name" value="LCP protein"/>
    <property type="match status" value="1"/>
</dbReference>
<evidence type="ECO:0000256" key="3">
    <source>
        <dbReference type="SAM" id="Phobius"/>
    </source>
</evidence>
<feature type="transmembrane region" description="Helical" evidence="3">
    <location>
        <begin position="133"/>
        <end position="157"/>
    </location>
</feature>
<feature type="region of interest" description="Disordered" evidence="2">
    <location>
        <begin position="1"/>
        <end position="27"/>
    </location>
</feature>